<keyword evidence="6 12" id="KW-0133">Cell shape</keyword>
<accession>A0A9D1EL89</accession>
<dbReference type="InterPro" id="IPR005750">
    <property type="entry name" value="UDP_GlcNAc_COvinyl_MurA"/>
</dbReference>
<evidence type="ECO:0000256" key="6">
    <source>
        <dbReference type="ARBA" id="ARBA00022960"/>
    </source>
</evidence>
<feature type="active site" description="Proton donor" evidence="12">
    <location>
        <position position="116"/>
    </location>
</feature>
<evidence type="ECO:0000259" key="13">
    <source>
        <dbReference type="Pfam" id="PF00275"/>
    </source>
</evidence>
<evidence type="ECO:0000256" key="3">
    <source>
        <dbReference type="ARBA" id="ARBA00022490"/>
    </source>
</evidence>
<feature type="binding site" evidence="12">
    <location>
        <position position="327"/>
    </location>
    <ligand>
        <name>UDP-N-acetyl-alpha-D-glucosamine</name>
        <dbReference type="ChEBI" id="CHEBI:57705"/>
    </ligand>
</feature>
<comment type="subcellular location">
    <subcellularLocation>
        <location evidence="1 12">Cytoplasm</location>
    </subcellularLocation>
</comment>
<keyword evidence="3 12" id="KW-0963">Cytoplasm</keyword>
<keyword evidence="5 12" id="KW-0808">Transferase</keyword>
<keyword evidence="12" id="KW-0670">Pyruvate</keyword>
<gene>
    <name evidence="12 14" type="primary">murA</name>
    <name evidence="14" type="ORF">IAB98_09605</name>
</gene>
<dbReference type="GO" id="GO:0009252">
    <property type="term" value="P:peptidoglycan biosynthetic process"/>
    <property type="evidence" value="ECO:0007669"/>
    <property type="project" value="UniProtKB-UniRule"/>
</dbReference>
<dbReference type="GO" id="GO:0008760">
    <property type="term" value="F:UDP-N-acetylglucosamine 1-carboxyvinyltransferase activity"/>
    <property type="evidence" value="ECO:0007669"/>
    <property type="project" value="UniProtKB-UniRule"/>
</dbReference>
<evidence type="ECO:0000256" key="12">
    <source>
        <dbReference type="HAMAP-Rule" id="MF_00111"/>
    </source>
</evidence>
<evidence type="ECO:0000256" key="1">
    <source>
        <dbReference type="ARBA" id="ARBA00004496"/>
    </source>
</evidence>
<evidence type="ECO:0000256" key="7">
    <source>
        <dbReference type="ARBA" id="ARBA00022984"/>
    </source>
</evidence>
<evidence type="ECO:0000256" key="11">
    <source>
        <dbReference type="ARBA" id="ARBA00047527"/>
    </source>
</evidence>
<comment type="function">
    <text evidence="12">Cell wall formation. Adds enolpyruvyl to UDP-N-acetylglucosamine.</text>
</comment>
<proteinExistence type="inferred from homology"/>
<evidence type="ECO:0000256" key="2">
    <source>
        <dbReference type="ARBA" id="ARBA00004752"/>
    </source>
</evidence>
<dbReference type="HAMAP" id="MF_00111">
    <property type="entry name" value="MurA"/>
    <property type="match status" value="1"/>
</dbReference>
<reference evidence="14" key="2">
    <citation type="journal article" date="2021" name="PeerJ">
        <title>Extensive microbial diversity within the chicken gut microbiome revealed by metagenomics and culture.</title>
        <authorList>
            <person name="Gilroy R."/>
            <person name="Ravi A."/>
            <person name="Getino M."/>
            <person name="Pursley I."/>
            <person name="Horton D.L."/>
            <person name="Alikhan N.F."/>
            <person name="Baker D."/>
            <person name="Gharbi K."/>
            <person name="Hall N."/>
            <person name="Watson M."/>
            <person name="Adriaenssens E.M."/>
            <person name="Foster-Nyarko E."/>
            <person name="Jarju S."/>
            <person name="Secka A."/>
            <person name="Antonio M."/>
            <person name="Oren A."/>
            <person name="Chaudhuri R.R."/>
            <person name="La Ragione R."/>
            <person name="Hildebrand F."/>
            <person name="Pallen M.J."/>
        </authorList>
    </citation>
    <scope>NUCLEOTIDE SEQUENCE</scope>
    <source>
        <strain evidence="14">ChiSxjej1B13-7041</strain>
    </source>
</reference>
<dbReference type="GO" id="GO:0071555">
    <property type="term" value="P:cell wall organization"/>
    <property type="evidence" value="ECO:0007669"/>
    <property type="project" value="UniProtKB-KW"/>
</dbReference>
<name>A0A9D1EL89_9FIRM</name>
<comment type="pathway">
    <text evidence="2 12">Cell wall biogenesis; peptidoglycan biosynthesis.</text>
</comment>
<feature type="binding site" evidence="12">
    <location>
        <position position="92"/>
    </location>
    <ligand>
        <name>UDP-N-acetyl-alpha-D-glucosamine</name>
        <dbReference type="ChEBI" id="CHEBI:57705"/>
    </ligand>
</feature>
<feature type="domain" description="Enolpyruvate transferase" evidence="13">
    <location>
        <begin position="7"/>
        <end position="406"/>
    </location>
</feature>
<dbReference type="NCBIfam" id="TIGR01072">
    <property type="entry name" value="murA"/>
    <property type="match status" value="1"/>
</dbReference>
<dbReference type="AlphaFoldDB" id="A0A9D1EL89"/>
<evidence type="ECO:0000313" key="15">
    <source>
        <dbReference type="Proteomes" id="UP000886841"/>
    </source>
</evidence>
<comment type="similarity">
    <text evidence="10 12">Belongs to the EPSP synthase family. MurA subfamily.</text>
</comment>
<dbReference type="Gene3D" id="3.65.10.10">
    <property type="entry name" value="Enolpyruvate transferase domain"/>
    <property type="match status" value="2"/>
</dbReference>
<dbReference type="GO" id="GO:0019277">
    <property type="term" value="P:UDP-N-acetylgalactosamine biosynthetic process"/>
    <property type="evidence" value="ECO:0007669"/>
    <property type="project" value="InterPro"/>
</dbReference>
<dbReference type="CDD" id="cd01555">
    <property type="entry name" value="UdpNAET"/>
    <property type="match status" value="1"/>
</dbReference>
<keyword evidence="7 12" id="KW-0573">Peptidoglycan synthesis</keyword>
<comment type="catalytic activity">
    <reaction evidence="11 12">
        <text>phosphoenolpyruvate + UDP-N-acetyl-alpha-D-glucosamine = UDP-N-acetyl-3-O-(1-carboxyvinyl)-alpha-D-glucosamine + phosphate</text>
        <dbReference type="Rhea" id="RHEA:18681"/>
        <dbReference type="ChEBI" id="CHEBI:43474"/>
        <dbReference type="ChEBI" id="CHEBI:57705"/>
        <dbReference type="ChEBI" id="CHEBI:58702"/>
        <dbReference type="ChEBI" id="CHEBI:68483"/>
        <dbReference type="EC" id="2.5.1.7"/>
    </reaction>
</comment>
<dbReference type="NCBIfam" id="NF006873">
    <property type="entry name" value="PRK09369.1"/>
    <property type="match status" value="1"/>
</dbReference>
<dbReference type="Proteomes" id="UP000886841">
    <property type="component" value="Unassembled WGS sequence"/>
</dbReference>
<dbReference type="EMBL" id="DVHU01000085">
    <property type="protein sequence ID" value="HIR93659.1"/>
    <property type="molecule type" value="Genomic_DNA"/>
</dbReference>
<evidence type="ECO:0000313" key="14">
    <source>
        <dbReference type="EMBL" id="HIR93659.1"/>
    </source>
</evidence>
<feature type="modified residue" description="2-(S-cysteinyl)pyruvic acid O-phosphothioketal" evidence="12">
    <location>
        <position position="116"/>
    </location>
</feature>
<keyword evidence="4 12" id="KW-0132">Cell division</keyword>
<dbReference type="InterPro" id="IPR050068">
    <property type="entry name" value="MurA_subfamily"/>
</dbReference>
<evidence type="ECO:0000256" key="5">
    <source>
        <dbReference type="ARBA" id="ARBA00022679"/>
    </source>
</evidence>
<comment type="caution">
    <text evidence="14">The sequence shown here is derived from an EMBL/GenBank/DDBJ whole genome shotgun (WGS) entry which is preliminary data.</text>
</comment>
<comment type="caution">
    <text evidence="12">Lacks conserved residue(s) required for the propagation of feature annotation.</text>
</comment>
<dbReference type="InterPro" id="IPR036968">
    <property type="entry name" value="Enolpyruvate_Tfrase_sf"/>
</dbReference>
<sequence>MEKIRIEGGIPLNGEVRIQGSKNTALPVMAAALLHEGTCVLENCPRIADVFCMEKILQALGAVTCWEGHRLILDCSHLTGIRVPAGFAGQMRSSIMLLGSMLGRMGGLKIAYPGGCTIGRRPINWHLQVMKEMGASVTEDQEGLYASCGRLEGTALRLPFPSVGATENALLAAVRARGTTVISGCAREPEILHLCDFLAELGVPLWGAGTGCIRVEGGARLRDAVFSIPPDRIVAGTYLYAGAATRGRVDLQEAPVEEMGAILAAYEKMGGQYSISSGTLRTNSAFLCRPIPWVRTESYPGFPTDMQSALLTVLCTVPGRSVICETIFEDRYKVVPELWKMGADISLTGRRACVRGGPRLAGTGVTARELRGGAALVLAGLAAEGVTQLEGWQFVKRGYEDLLENLQALGGRIFKEHG</sequence>
<keyword evidence="8 12" id="KW-0131">Cell cycle</keyword>
<reference evidence="14" key="1">
    <citation type="submission" date="2020-10" db="EMBL/GenBank/DDBJ databases">
        <authorList>
            <person name="Gilroy R."/>
        </authorList>
    </citation>
    <scope>NUCLEOTIDE SEQUENCE</scope>
    <source>
        <strain evidence="14">ChiSxjej1B13-7041</strain>
    </source>
</reference>
<dbReference type="PANTHER" id="PTHR43783">
    <property type="entry name" value="UDP-N-ACETYLGLUCOSAMINE 1-CARBOXYVINYLTRANSFERASE"/>
    <property type="match status" value="1"/>
</dbReference>
<dbReference type="PANTHER" id="PTHR43783:SF1">
    <property type="entry name" value="UDP-N-ACETYLGLUCOSAMINE 1-CARBOXYVINYLTRANSFERASE"/>
    <property type="match status" value="1"/>
</dbReference>
<dbReference type="GO" id="GO:0005737">
    <property type="term" value="C:cytoplasm"/>
    <property type="evidence" value="ECO:0007669"/>
    <property type="project" value="UniProtKB-SubCell"/>
</dbReference>
<dbReference type="GO" id="GO:0008360">
    <property type="term" value="P:regulation of cell shape"/>
    <property type="evidence" value="ECO:0007669"/>
    <property type="project" value="UniProtKB-KW"/>
</dbReference>
<evidence type="ECO:0000256" key="9">
    <source>
        <dbReference type="ARBA" id="ARBA00023316"/>
    </source>
</evidence>
<feature type="binding site" evidence="12">
    <location>
        <position position="305"/>
    </location>
    <ligand>
        <name>UDP-N-acetyl-alpha-D-glucosamine</name>
        <dbReference type="ChEBI" id="CHEBI:57705"/>
    </ligand>
</feature>
<dbReference type="SUPFAM" id="SSF55205">
    <property type="entry name" value="EPT/RTPC-like"/>
    <property type="match status" value="1"/>
</dbReference>
<evidence type="ECO:0000256" key="8">
    <source>
        <dbReference type="ARBA" id="ARBA00023306"/>
    </source>
</evidence>
<dbReference type="InterPro" id="IPR001986">
    <property type="entry name" value="Enolpyruvate_Tfrase_dom"/>
</dbReference>
<dbReference type="Pfam" id="PF00275">
    <property type="entry name" value="EPSP_synthase"/>
    <property type="match status" value="1"/>
</dbReference>
<protein>
    <recommendedName>
        <fullName evidence="12">UDP-N-acetylglucosamine 1-carboxyvinyltransferase</fullName>
        <ecNumber evidence="12">2.5.1.7</ecNumber>
    </recommendedName>
    <alternativeName>
        <fullName evidence="12">Enoylpyruvate transferase</fullName>
    </alternativeName>
    <alternativeName>
        <fullName evidence="12">UDP-N-acetylglucosamine enolpyruvyl transferase</fullName>
        <shortName evidence="12">EPT</shortName>
    </alternativeName>
</protein>
<organism evidence="14 15">
    <name type="scientific">Candidatus Egerieimonas intestinavium</name>
    <dbReference type="NCBI Taxonomy" id="2840777"/>
    <lineage>
        <taxon>Bacteria</taxon>
        <taxon>Bacillati</taxon>
        <taxon>Bacillota</taxon>
        <taxon>Clostridia</taxon>
        <taxon>Lachnospirales</taxon>
        <taxon>Lachnospiraceae</taxon>
        <taxon>Lachnospiraceae incertae sedis</taxon>
        <taxon>Candidatus Egerieimonas</taxon>
    </lineage>
</organism>
<evidence type="ECO:0000256" key="10">
    <source>
        <dbReference type="ARBA" id="ARBA00038367"/>
    </source>
</evidence>
<dbReference type="GO" id="GO:0051301">
    <property type="term" value="P:cell division"/>
    <property type="evidence" value="ECO:0007669"/>
    <property type="project" value="UniProtKB-KW"/>
</dbReference>
<evidence type="ECO:0000256" key="4">
    <source>
        <dbReference type="ARBA" id="ARBA00022618"/>
    </source>
</evidence>
<dbReference type="EC" id="2.5.1.7" evidence="12"/>
<feature type="binding site" evidence="12">
    <location>
        <begin position="22"/>
        <end position="23"/>
    </location>
    <ligand>
        <name>phosphoenolpyruvate</name>
        <dbReference type="ChEBI" id="CHEBI:58702"/>
    </ligand>
</feature>
<keyword evidence="9 12" id="KW-0961">Cell wall biogenesis/degradation</keyword>
<dbReference type="InterPro" id="IPR013792">
    <property type="entry name" value="RNA3'P_cycl/enolpyr_Trfase_a/b"/>
</dbReference>